<proteinExistence type="predicted"/>
<evidence type="ECO:0000256" key="1">
    <source>
        <dbReference type="SAM" id="SignalP"/>
    </source>
</evidence>
<protein>
    <recommendedName>
        <fullName evidence="4">Lipoprotein</fullName>
    </recommendedName>
</protein>
<name>A0ABP9ENQ9_9GAMM</name>
<evidence type="ECO:0008006" key="4">
    <source>
        <dbReference type="Google" id="ProtNLM"/>
    </source>
</evidence>
<organism evidence="2 3">
    <name type="scientific">Ferrimonas pelagia</name>
    <dbReference type="NCBI Taxonomy" id="1177826"/>
    <lineage>
        <taxon>Bacteria</taxon>
        <taxon>Pseudomonadati</taxon>
        <taxon>Pseudomonadota</taxon>
        <taxon>Gammaproteobacteria</taxon>
        <taxon>Alteromonadales</taxon>
        <taxon>Ferrimonadaceae</taxon>
        <taxon>Ferrimonas</taxon>
    </lineage>
</organism>
<feature type="signal peptide" evidence="1">
    <location>
        <begin position="1"/>
        <end position="23"/>
    </location>
</feature>
<dbReference type="PROSITE" id="PS51257">
    <property type="entry name" value="PROKAR_LIPOPROTEIN"/>
    <property type="match status" value="1"/>
</dbReference>
<dbReference type="Proteomes" id="UP001499988">
    <property type="component" value="Unassembled WGS sequence"/>
</dbReference>
<keyword evidence="3" id="KW-1185">Reference proteome</keyword>
<accession>A0ABP9ENQ9</accession>
<gene>
    <name evidence="2" type="ORF">GCM10023333_17570</name>
</gene>
<reference evidence="3" key="1">
    <citation type="journal article" date="2019" name="Int. J. Syst. Evol. Microbiol.">
        <title>The Global Catalogue of Microorganisms (GCM) 10K type strain sequencing project: providing services to taxonomists for standard genome sequencing and annotation.</title>
        <authorList>
            <consortium name="The Broad Institute Genomics Platform"/>
            <consortium name="The Broad Institute Genome Sequencing Center for Infectious Disease"/>
            <person name="Wu L."/>
            <person name="Ma J."/>
        </authorList>
    </citation>
    <scope>NUCLEOTIDE SEQUENCE [LARGE SCALE GENOMIC DNA]</scope>
    <source>
        <strain evidence="3">JCM 18401</strain>
    </source>
</reference>
<dbReference type="EMBL" id="BAABJZ010000024">
    <property type="protein sequence ID" value="GAA4883794.1"/>
    <property type="molecule type" value="Genomic_DNA"/>
</dbReference>
<evidence type="ECO:0000313" key="3">
    <source>
        <dbReference type="Proteomes" id="UP001499988"/>
    </source>
</evidence>
<evidence type="ECO:0000313" key="2">
    <source>
        <dbReference type="EMBL" id="GAA4883794.1"/>
    </source>
</evidence>
<sequence>MKKNAVFSLFCASLVSTTGCASVADVAGGVPFTTTVKEQVAFFDNIRAHCGKAYEGIVVSGAKDGDGFSENRLVMHVRQCAEDQIHIPFHVGDNASRTWILTQTGAGILLKHDHRHEDGSNDESTMYGGHTPDRGYATYQRFPADDYSKDLFTKLGFPQSNGNTWHMQIYPEKFVYHLTRDGRDFKVDFDLTKPVTPPPAPWGYQD</sequence>
<keyword evidence="1" id="KW-0732">Signal</keyword>
<feature type="chain" id="PRO_5045157196" description="Lipoprotein" evidence="1">
    <location>
        <begin position="24"/>
        <end position="206"/>
    </location>
</feature>
<dbReference type="RefSeq" id="WP_345334986.1">
    <property type="nucleotide sequence ID" value="NZ_BAABJZ010000024.1"/>
</dbReference>
<comment type="caution">
    <text evidence="2">The sequence shown here is derived from an EMBL/GenBank/DDBJ whole genome shotgun (WGS) entry which is preliminary data.</text>
</comment>